<dbReference type="SUPFAM" id="SSF48208">
    <property type="entry name" value="Six-hairpin glycosidases"/>
    <property type="match status" value="1"/>
</dbReference>
<dbReference type="InterPro" id="IPR012341">
    <property type="entry name" value="6hp_glycosidase-like_sf"/>
</dbReference>
<comment type="caution">
    <text evidence="1">The sequence shown here is derived from an EMBL/GenBank/DDBJ whole genome shotgun (WGS) entry which is preliminary data.</text>
</comment>
<dbReference type="RefSeq" id="WP_146316925.1">
    <property type="nucleotide sequence ID" value="NZ_VCQV01000014.1"/>
</dbReference>
<proteinExistence type="predicted"/>
<accession>A0A563E1H4</accession>
<keyword evidence="2" id="KW-1185">Reference proteome</keyword>
<evidence type="ECO:0000313" key="1">
    <source>
        <dbReference type="EMBL" id="TWP36083.1"/>
    </source>
</evidence>
<dbReference type="Gene3D" id="1.50.10.10">
    <property type="match status" value="1"/>
</dbReference>
<organism evidence="1 2">
    <name type="scientific">Leekyejoonella antrihumi</name>
    <dbReference type="NCBI Taxonomy" id="1660198"/>
    <lineage>
        <taxon>Bacteria</taxon>
        <taxon>Bacillati</taxon>
        <taxon>Actinomycetota</taxon>
        <taxon>Actinomycetes</taxon>
        <taxon>Micrococcales</taxon>
        <taxon>Dermacoccaceae</taxon>
        <taxon>Leekyejoonella</taxon>
    </lineage>
</organism>
<dbReference type="Proteomes" id="UP000320244">
    <property type="component" value="Unassembled WGS sequence"/>
</dbReference>
<sequence>MSPRTAERLDLPGILSAEQARRTGDFIASQQQVDGSIPWYAGAQLDHWDHIEAAMGLTVVGRYAEAQRAFDWSAAAQRPDGSWPMVMRGGSIENACADTNQSAYLAVGLWHFHQVTGRTQVLARLWPAVERALNFVVRTQRPDGALAWAVTPDGRPDAFALLTGSASAAQSLECGLQIAAALGHDRPRWRWARTRLAQALADPSAYDRVFADRARFSMDWYYPMLTGVLRGEAAQVRLRESWDAFVWPGHGVRCVSDQPWVTAAESAELVAALDAMGDSDRALVVLADLQSLRDEDSGGYWTGRNVVNDVVWPREQTAWSAAAVLLAVDALTGSTGGSPLFADAGSCDDELPEVSDGAAS</sequence>
<dbReference type="AlphaFoldDB" id="A0A563E1H4"/>
<protein>
    <submittedName>
        <fullName evidence="1">Prenyltransferase</fullName>
    </submittedName>
</protein>
<dbReference type="OrthoDB" id="5175804at2"/>
<dbReference type="GO" id="GO:0016740">
    <property type="term" value="F:transferase activity"/>
    <property type="evidence" value="ECO:0007669"/>
    <property type="project" value="UniProtKB-KW"/>
</dbReference>
<dbReference type="GO" id="GO:0005975">
    <property type="term" value="P:carbohydrate metabolic process"/>
    <property type="evidence" value="ECO:0007669"/>
    <property type="project" value="InterPro"/>
</dbReference>
<name>A0A563E1H4_9MICO</name>
<reference evidence="1 2" key="1">
    <citation type="submission" date="2019-05" db="EMBL/GenBank/DDBJ databases">
        <authorList>
            <person name="Lee S.D."/>
        </authorList>
    </citation>
    <scope>NUCLEOTIDE SEQUENCE [LARGE SCALE GENOMIC DNA]</scope>
    <source>
        <strain evidence="1 2">C5-26</strain>
    </source>
</reference>
<keyword evidence="1" id="KW-0808">Transferase</keyword>
<reference evidence="1 2" key="2">
    <citation type="submission" date="2019-08" db="EMBL/GenBank/DDBJ databases">
        <title>Jejuicoccus antrihumi gen. nov., sp. nov., a new member of the family Dermacoccaceae isolated from a cave.</title>
        <authorList>
            <person name="Schumann P."/>
            <person name="Kim I.S."/>
        </authorList>
    </citation>
    <scope>NUCLEOTIDE SEQUENCE [LARGE SCALE GENOMIC DNA]</scope>
    <source>
        <strain evidence="1 2">C5-26</strain>
    </source>
</reference>
<dbReference type="InterPro" id="IPR008928">
    <property type="entry name" value="6-hairpin_glycosidase_sf"/>
</dbReference>
<evidence type="ECO:0000313" key="2">
    <source>
        <dbReference type="Proteomes" id="UP000320244"/>
    </source>
</evidence>
<gene>
    <name evidence="1" type="ORF">FGL98_11575</name>
</gene>
<dbReference type="EMBL" id="VCQV01000014">
    <property type="protein sequence ID" value="TWP36083.1"/>
    <property type="molecule type" value="Genomic_DNA"/>
</dbReference>